<gene>
    <name evidence="2" type="ORF">TUBRATIS_30960</name>
</gene>
<accession>A0A437AH56</accession>
<evidence type="ECO:0000256" key="1">
    <source>
        <dbReference type="SAM" id="MobiDB-lite"/>
    </source>
</evidence>
<evidence type="ECO:0000313" key="2">
    <source>
        <dbReference type="EMBL" id="RVD90477.1"/>
    </source>
</evidence>
<comment type="caution">
    <text evidence="2">The sequence shown here is derived from an EMBL/GenBank/DDBJ whole genome shotgun (WGS) entry which is preliminary data.</text>
</comment>
<name>A0A437AH56_9MICR</name>
<organism evidence="2 3">
    <name type="scientific">Tubulinosema ratisbonensis</name>
    <dbReference type="NCBI Taxonomy" id="291195"/>
    <lineage>
        <taxon>Eukaryota</taxon>
        <taxon>Fungi</taxon>
        <taxon>Fungi incertae sedis</taxon>
        <taxon>Microsporidia</taxon>
        <taxon>Tubulinosematoidea</taxon>
        <taxon>Tubulinosematidae</taxon>
        <taxon>Tubulinosema</taxon>
    </lineage>
</organism>
<keyword evidence="3" id="KW-1185">Reference proteome</keyword>
<dbReference type="EMBL" id="RCSS01000940">
    <property type="protein sequence ID" value="RVD90477.1"/>
    <property type="molecule type" value="Genomic_DNA"/>
</dbReference>
<proteinExistence type="predicted"/>
<dbReference type="Proteomes" id="UP000282876">
    <property type="component" value="Unassembled WGS sequence"/>
</dbReference>
<protein>
    <submittedName>
        <fullName evidence="2">Uncharacterized protein</fullName>
    </submittedName>
</protein>
<sequence>MLEGLLFLLQSIQPSDTTLFEDDKSLTKRSWPHPNFLQKDLRINNPPRILTLPAKKVTRSFDSENFIWKITELPLISKKIIKNKEDTMNEQDVLFLENTVVGKQMEENPNLCGEVQSVSLKELEVDEEENQESSQTQDETKETKQLMDSLKTQGEENDLQKKDQTIVKDSQIPIGNETPQASLEEKSKMQMSKKIEFLKTLIFKAKEHDFLVRSTTQKNLLRKYSKSVRNKNNFDLTNNEIEKICNLVCRELADTSKSIFLFVLFLLFMNDKSKIFEVKNPNSQQSEVACKSESFKDTLEKINKSIQEWKRHKFDLSDGETAFSCLVLARNSFLQSINENSTEIEDMKYQLEVLQGLMVLLNKGSKVY</sequence>
<reference evidence="2 3" key="1">
    <citation type="submission" date="2018-10" db="EMBL/GenBank/DDBJ databases">
        <title>Draft genome sequence of the microsporidian Tubulinosema ratisbonensis.</title>
        <authorList>
            <person name="Polonais V."/>
            <person name="Peyretaillade E."/>
            <person name="Niehus S."/>
            <person name="Wawrzyniak I."/>
            <person name="Franchet A."/>
            <person name="Gaspin C."/>
            <person name="Reichstadt M."/>
            <person name="Belser C."/>
            <person name="Labadie K."/>
            <person name="Delbac F."/>
            <person name="Ferrandon D."/>
        </authorList>
    </citation>
    <scope>NUCLEOTIDE SEQUENCE [LARGE SCALE GENOMIC DNA]</scope>
    <source>
        <strain evidence="2 3">Franzen</strain>
    </source>
</reference>
<evidence type="ECO:0000313" key="3">
    <source>
        <dbReference type="Proteomes" id="UP000282876"/>
    </source>
</evidence>
<feature type="region of interest" description="Disordered" evidence="1">
    <location>
        <begin position="124"/>
        <end position="186"/>
    </location>
</feature>
<dbReference type="VEuPathDB" id="MicrosporidiaDB:TUBRATIS_30960"/>
<dbReference type="AlphaFoldDB" id="A0A437AH56"/>